<dbReference type="CDD" id="cd17536">
    <property type="entry name" value="REC_YesN-like"/>
    <property type="match status" value="1"/>
</dbReference>
<dbReference type="Gene3D" id="3.40.50.2300">
    <property type="match status" value="1"/>
</dbReference>
<name>A0A7W7Y2Y5_9BACT</name>
<feature type="coiled-coil region" evidence="2">
    <location>
        <begin position="134"/>
        <end position="169"/>
    </location>
</feature>
<dbReference type="Pfam" id="PF00072">
    <property type="entry name" value="Response_reg"/>
    <property type="match status" value="1"/>
</dbReference>
<evidence type="ECO:0000313" key="6">
    <source>
        <dbReference type="Proteomes" id="UP000528322"/>
    </source>
</evidence>
<dbReference type="PANTHER" id="PTHR43228">
    <property type="entry name" value="TWO-COMPONENT RESPONSE REGULATOR"/>
    <property type="match status" value="1"/>
</dbReference>
<dbReference type="GO" id="GO:0000160">
    <property type="term" value="P:phosphorelay signal transduction system"/>
    <property type="evidence" value="ECO:0007669"/>
    <property type="project" value="InterPro"/>
</dbReference>
<protein>
    <submittedName>
        <fullName evidence="5">YesN/AraC family two-component response regulator</fullName>
    </submittedName>
</protein>
<evidence type="ECO:0000256" key="1">
    <source>
        <dbReference type="PROSITE-ProRule" id="PRU00169"/>
    </source>
</evidence>
<dbReference type="SUPFAM" id="SSF52172">
    <property type="entry name" value="CheY-like"/>
    <property type="match status" value="1"/>
</dbReference>
<dbReference type="InterPro" id="IPR001789">
    <property type="entry name" value="Sig_transdc_resp-reg_receiver"/>
</dbReference>
<evidence type="ECO:0000259" key="4">
    <source>
        <dbReference type="PROSITE" id="PS50110"/>
    </source>
</evidence>
<dbReference type="PANTHER" id="PTHR43228:SF1">
    <property type="entry name" value="TWO-COMPONENT RESPONSE REGULATOR ARR22"/>
    <property type="match status" value="1"/>
</dbReference>
<reference evidence="5 6" key="1">
    <citation type="submission" date="2020-08" db="EMBL/GenBank/DDBJ databases">
        <title>Genomic Encyclopedia of Type Strains, Phase IV (KMG-IV): sequencing the most valuable type-strain genomes for metagenomic binning, comparative biology and taxonomic classification.</title>
        <authorList>
            <person name="Goeker M."/>
        </authorList>
    </citation>
    <scope>NUCLEOTIDE SEQUENCE [LARGE SCALE GENOMIC DNA]</scope>
    <source>
        <strain evidence="5 6">DSM 22071</strain>
    </source>
</reference>
<gene>
    <name evidence="5" type="ORF">HNR37_000135</name>
</gene>
<evidence type="ECO:0000256" key="3">
    <source>
        <dbReference type="SAM" id="MobiDB-lite"/>
    </source>
</evidence>
<comment type="caution">
    <text evidence="5">The sequence shown here is derived from an EMBL/GenBank/DDBJ whole genome shotgun (WGS) entry which is preliminary data.</text>
</comment>
<sequence length="505" mass="58335">MLEKDVMELARKTRVLYVEDDEITRSSIAVLFERIFQEVLLAGNGREGLEAYQQHQPDLIITDITMPIMDGFQMIEAIREKDLDQKIIVISAHGDARFLQRAINLRVNGYVIKPVMQDSLIKSIADSLELLWAKRSLEELNAHLEERVREEVEKNRQKDQQTIVMLEQLLEAYPNPTIVYKEGTVSYLNRAFGHMIQHENYKALIGKSFCLDSLLVSDGECRTSTEEMEQLPYEPHRVCIKTPNGRKIYMVLLRHIQLHNTTHTLFTFNDITLPEYQKIKIAQYTEFLEDAAFSHHRRSQQASQVVQPPPASTEVTPEESSPLKDKAPADHGLDERQKDVLRKSHVEKTSASEFVDDIGEEILYELYELEELEEDMDIALERFEDQPDSASLEGVANLYARYAGTMALLIEFSDLSYAITSLSSMLRNIDLALLDDKKVRALKTYFKTIREDLANWRTTIFVTRESKDIHFLDSSLFSSCLQIEYTVFGKEESEEEEDDDLDIFF</sequence>
<organism evidence="5 6">
    <name type="scientific">Desulfurispira natronophila</name>
    <dbReference type="NCBI Taxonomy" id="682562"/>
    <lineage>
        <taxon>Bacteria</taxon>
        <taxon>Pseudomonadati</taxon>
        <taxon>Chrysiogenota</taxon>
        <taxon>Chrysiogenia</taxon>
        <taxon>Chrysiogenales</taxon>
        <taxon>Chrysiogenaceae</taxon>
        <taxon>Desulfurispira</taxon>
    </lineage>
</organism>
<keyword evidence="1" id="KW-0597">Phosphoprotein</keyword>
<dbReference type="SMART" id="SM00448">
    <property type="entry name" value="REC"/>
    <property type="match status" value="1"/>
</dbReference>
<dbReference type="InterPro" id="IPR052048">
    <property type="entry name" value="ST_Response_Regulator"/>
</dbReference>
<feature type="modified residue" description="4-aspartylphosphate" evidence="1">
    <location>
        <position position="63"/>
    </location>
</feature>
<keyword evidence="2" id="KW-0175">Coiled coil</keyword>
<feature type="region of interest" description="Disordered" evidence="3">
    <location>
        <begin position="298"/>
        <end position="337"/>
    </location>
</feature>
<dbReference type="EMBL" id="JACHID010000001">
    <property type="protein sequence ID" value="MBB5020832.1"/>
    <property type="molecule type" value="Genomic_DNA"/>
</dbReference>
<evidence type="ECO:0000313" key="5">
    <source>
        <dbReference type="EMBL" id="MBB5020832.1"/>
    </source>
</evidence>
<evidence type="ECO:0000256" key="2">
    <source>
        <dbReference type="SAM" id="Coils"/>
    </source>
</evidence>
<keyword evidence="6" id="KW-1185">Reference proteome</keyword>
<dbReference type="AlphaFoldDB" id="A0A7W7Y2Y5"/>
<dbReference type="Proteomes" id="UP000528322">
    <property type="component" value="Unassembled WGS sequence"/>
</dbReference>
<proteinExistence type="predicted"/>
<dbReference type="PROSITE" id="PS50110">
    <property type="entry name" value="RESPONSE_REGULATORY"/>
    <property type="match status" value="1"/>
</dbReference>
<feature type="domain" description="Response regulatory" evidence="4">
    <location>
        <begin position="14"/>
        <end position="128"/>
    </location>
</feature>
<dbReference type="RefSeq" id="WP_183728361.1">
    <property type="nucleotide sequence ID" value="NZ_JACHID010000001.1"/>
</dbReference>
<accession>A0A7W7Y2Y5</accession>
<feature type="compositionally biased region" description="Basic and acidic residues" evidence="3">
    <location>
        <begin position="321"/>
        <end position="337"/>
    </location>
</feature>
<dbReference type="InterPro" id="IPR011006">
    <property type="entry name" value="CheY-like_superfamily"/>
</dbReference>